<dbReference type="AlphaFoldDB" id="A0A7S3RS97"/>
<organism evidence="2">
    <name type="scientific">Strombidinopsis acuminata</name>
    <dbReference type="NCBI Taxonomy" id="141414"/>
    <lineage>
        <taxon>Eukaryota</taxon>
        <taxon>Sar</taxon>
        <taxon>Alveolata</taxon>
        <taxon>Ciliophora</taxon>
        <taxon>Intramacronucleata</taxon>
        <taxon>Spirotrichea</taxon>
        <taxon>Choreotrichia</taxon>
        <taxon>Choreotrichida</taxon>
        <taxon>Strombidinopsidae</taxon>
        <taxon>Strombidinopsis</taxon>
    </lineage>
</organism>
<evidence type="ECO:0000313" key="2">
    <source>
        <dbReference type="EMBL" id="CAE0533552.1"/>
    </source>
</evidence>
<accession>A0A7S3RS97</accession>
<evidence type="ECO:0000256" key="1">
    <source>
        <dbReference type="SAM" id="MobiDB-lite"/>
    </source>
</evidence>
<feature type="region of interest" description="Disordered" evidence="1">
    <location>
        <begin position="85"/>
        <end position="108"/>
    </location>
</feature>
<feature type="compositionally biased region" description="Basic residues" evidence="1">
    <location>
        <begin position="91"/>
        <end position="108"/>
    </location>
</feature>
<gene>
    <name evidence="2" type="ORF">SACU0126_LOCUS6809</name>
</gene>
<name>A0A7S3RS97_9SPIT</name>
<sequence length="108" mass="12583">VEDADGEEFLVSIDMDACSTLQDVRKAVAREARNVVDYVADPHVLDLYLEDIDELIPFNDATMDEVRDALSLRLRYVDEEWEDGETVERSSRKKKKRSKNHRKVRDEV</sequence>
<reference evidence="2" key="1">
    <citation type="submission" date="2021-01" db="EMBL/GenBank/DDBJ databases">
        <authorList>
            <person name="Corre E."/>
            <person name="Pelletier E."/>
            <person name="Niang G."/>
            <person name="Scheremetjew M."/>
            <person name="Finn R."/>
            <person name="Kale V."/>
            <person name="Holt S."/>
            <person name="Cochrane G."/>
            <person name="Meng A."/>
            <person name="Brown T."/>
            <person name="Cohen L."/>
        </authorList>
    </citation>
    <scope>NUCLEOTIDE SEQUENCE</scope>
    <source>
        <strain evidence="2">SPMC142</strain>
    </source>
</reference>
<dbReference type="EMBL" id="HBIQ01020416">
    <property type="protein sequence ID" value="CAE0533552.1"/>
    <property type="molecule type" value="Transcribed_RNA"/>
</dbReference>
<proteinExistence type="predicted"/>
<protein>
    <submittedName>
        <fullName evidence="2">Uncharacterized protein</fullName>
    </submittedName>
</protein>
<feature type="non-terminal residue" evidence="2">
    <location>
        <position position="1"/>
    </location>
</feature>